<dbReference type="EMBL" id="CP008956">
    <property type="protein sequence ID" value="QJQ02459.1"/>
    <property type="molecule type" value="Genomic_DNA"/>
</dbReference>
<evidence type="ECO:0000259" key="3">
    <source>
        <dbReference type="Pfam" id="PF16220"/>
    </source>
</evidence>
<dbReference type="Gene3D" id="3.55.50.30">
    <property type="match status" value="1"/>
</dbReference>
<dbReference type="Pfam" id="PF04773">
    <property type="entry name" value="FecR"/>
    <property type="match status" value="1"/>
</dbReference>
<dbReference type="RefSeq" id="WP_051053150.1">
    <property type="nucleotide sequence ID" value="NZ_CP008956.1"/>
</dbReference>
<evidence type="ECO:0000256" key="1">
    <source>
        <dbReference type="SAM" id="Phobius"/>
    </source>
</evidence>
<dbReference type="GO" id="GO:0016989">
    <property type="term" value="F:sigma factor antagonist activity"/>
    <property type="evidence" value="ECO:0007669"/>
    <property type="project" value="TreeGrafter"/>
</dbReference>
<dbReference type="Gene3D" id="2.60.120.1440">
    <property type="match status" value="1"/>
</dbReference>
<protein>
    <submittedName>
        <fullName evidence="4">Fe2+-dicitrate sensor, membrane component</fullName>
    </submittedName>
</protein>
<dbReference type="AlphaFoldDB" id="A0A6M3ZUV7"/>
<feature type="transmembrane region" description="Helical" evidence="1">
    <location>
        <begin position="85"/>
        <end position="104"/>
    </location>
</feature>
<proteinExistence type="predicted"/>
<evidence type="ECO:0000313" key="5">
    <source>
        <dbReference type="Proteomes" id="UP000501648"/>
    </source>
</evidence>
<sequence length="330" mass="36562">MSSREATSVTPARHIVEEAARWLVKVHEGAMSEQDRQALQAWRAQHSEHERVWQAADTLARTMGSIPPQIGMTALAGRRRKQRRLMAKTLALLLATGPGAWLVWRHGGADWLVVERAAYRTGNGQTRAIVLNDGSRVVLNTKSALDVAYTDQRRVLLLRAGEIMVQTAKDAAGRDFFVQTSHGTIRALGTRFLVLRQAGDNHSTVTVLEHAVEVRPLLAAPATPATRVEARRQLRFTASGTGELQAMPRGADAWIDGMLVADNMRLEDFLAELARYRSGVIHCLPEVANLRVSGVFRTDDTDQALATLEETLPIAVRLRTRYWVTVMTAH</sequence>
<name>A0A6M3ZUV7_9BURK</name>
<organism evidence="4 5">
    <name type="scientific">Herbaspirillum rubrisubalbicans Os34</name>
    <dbReference type="NCBI Taxonomy" id="1235827"/>
    <lineage>
        <taxon>Bacteria</taxon>
        <taxon>Pseudomonadati</taxon>
        <taxon>Pseudomonadota</taxon>
        <taxon>Betaproteobacteria</taxon>
        <taxon>Burkholderiales</taxon>
        <taxon>Oxalobacteraceae</taxon>
        <taxon>Herbaspirillum</taxon>
    </lineage>
</organism>
<keyword evidence="1" id="KW-1133">Transmembrane helix</keyword>
<dbReference type="Proteomes" id="UP000501648">
    <property type="component" value="Chromosome"/>
</dbReference>
<dbReference type="PIRSF" id="PIRSF018266">
    <property type="entry name" value="FecR"/>
    <property type="match status" value="1"/>
</dbReference>
<dbReference type="PANTHER" id="PTHR30273:SF2">
    <property type="entry name" value="PROTEIN FECR"/>
    <property type="match status" value="1"/>
</dbReference>
<feature type="domain" description="FecR N-terminal" evidence="3">
    <location>
        <begin position="17"/>
        <end position="58"/>
    </location>
</feature>
<dbReference type="Pfam" id="PF16220">
    <property type="entry name" value="DUF4880"/>
    <property type="match status" value="1"/>
</dbReference>
<keyword evidence="1" id="KW-0472">Membrane</keyword>
<accession>A0A6M3ZUV7</accession>
<evidence type="ECO:0000313" key="4">
    <source>
        <dbReference type="EMBL" id="QJQ02459.1"/>
    </source>
</evidence>
<keyword evidence="1" id="KW-0812">Transmembrane</keyword>
<dbReference type="InterPro" id="IPR032623">
    <property type="entry name" value="FecR_N"/>
</dbReference>
<gene>
    <name evidence="4" type="ORF">C798_20150</name>
</gene>
<dbReference type="InterPro" id="IPR006860">
    <property type="entry name" value="FecR"/>
</dbReference>
<feature type="domain" description="FecR protein" evidence="2">
    <location>
        <begin position="118"/>
        <end position="213"/>
    </location>
</feature>
<reference evidence="4 5" key="1">
    <citation type="journal article" date="2012" name="J. Bacteriol.">
        <title>Genome sequence of the pathogenic Herbaspirillum seropedicae strain Os34, isolated from rice roots.</title>
        <authorList>
            <person name="Ye W."/>
            <person name="Ye S."/>
            <person name="Liu J."/>
            <person name="Chang S."/>
            <person name="Chen M."/>
            <person name="Zhu B."/>
            <person name="Guo L."/>
            <person name="An Q."/>
        </authorList>
    </citation>
    <scope>NUCLEOTIDE SEQUENCE [LARGE SCALE GENOMIC DNA]</scope>
    <source>
        <strain evidence="4 5">Os34</strain>
    </source>
</reference>
<dbReference type="PANTHER" id="PTHR30273">
    <property type="entry name" value="PERIPLASMIC SIGNAL SENSOR AND SIGMA FACTOR ACTIVATOR FECR-RELATED"/>
    <property type="match status" value="1"/>
</dbReference>
<evidence type="ECO:0000259" key="2">
    <source>
        <dbReference type="Pfam" id="PF04773"/>
    </source>
</evidence>
<dbReference type="InterPro" id="IPR012373">
    <property type="entry name" value="Ferrdict_sens_TM"/>
</dbReference>